<feature type="compositionally biased region" description="Low complexity" evidence="1">
    <location>
        <begin position="54"/>
        <end position="64"/>
    </location>
</feature>
<proteinExistence type="predicted"/>
<name>A0A9D4VEW2_ADICA</name>
<evidence type="ECO:0000313" key="2">
    <source>
        <dbReference type="EMBL" id="KAI5084351.1"/>
    </source>
</evidence>
<accession>A0A9D4VEW2</accession>
<sequence>MVVKFPMRQDTDSVKLVDTISNSWHISPKETIVCSGLMINYQHWHELPRDMGQLEEQPSLQSSSADEDGF</sequence>
<organism evidence="2 3">
    <name type="scientific">Adiantum capillus-veneris</name>
    <name type="common">Maidenhair fern</name>
    <dbReference type="NCBI Taxonomy" id="13818"/>
    <lineage>
        <taxon>Eukaryota</taxon>
        <taxon>Viridiplantae</taxon>
        <taxon>Streptophyta</taxon>
        <taxon>Embryophyta</taxon>
        <taxon>Tracheophyta</taxon>
        <taxon>Polypodiopsida</taxon>
        <taxon>Polypodiidae</taxon>
        <taxon>Polypodiales</taxon>
        <taxon>Pteridineae</taxon>
        <taxon>Pteridaceae</taxon>
        <taxon>Vittarioideae</taxon>
        <taxon>Adiantum</taxon>
    </lineage>
</organism>
<protein>
    <submittedName>
        <fullName evidence="2">Uncharacterized protein</fullName>
    </submittedName>
</protein>
<comment type="caution">
    <text evidence="2">The sequence shown here is derived from an EMBL/GenBank/DDBJ whole genome shotgun (WGS) entry which is preliminary data.</text>
</comment>
<dbReference type="Proteomes" id="UP000886520">
    <property type="component" value="Chromosome 1"/>
</dbReference>
<feature type="region of interest" description="Disordered" evidence="1">
    <location>
        <begin position="50"/>
        <end position="70"/>
    </location>
</feature>
<dbReference type="EMBL" id="JABFUD020000001">
    <property type="protein sequence ID" value="KAI5084351.1"/>
    <property type="molecule type" value="Genomic_DNA"/>
</dbReference>
<dbReference type="AlphaFoldDB" id="A0A9D4VEW2"/>
<gene>
    <name evidence="2" type="ORF">GOP47_0000520</name>
</gene>
<keyword evidence="3" id="KW-1185">Reference proteome</keyword>
<evidence type="ECO:0000313" key="3">
    <source>
        <dbReference type="Proteomes" id="UP000886520"/>
    </source>
</evidence>
<evidence type="ECO:0000256" key="1">
    <source>
        <dbReference type="SAM" id="MobiDB-lite"/>
    </source>
</evidence>
<reference evidence="2" key="1">
    <citation type="submission" date="2021-01" db="EMBL/GenBank/DDBJ databases">
        <title>Adiantum capillus-veneris genome.</title>
        <authorList>
            <person name="Fang Y."/>
            <person name="Liao Q."/>
        </authorList>
    </citation>
    <scope>NUCLEOTIDE SEQUENCE</scope>
    <source>
        <strain evidence="2">H3</strain>
        <tissue evidence="2">Leaf</tissue>
    </source>
</reference>